<feature type="compositionally biased region" description="Polar residues" evidence="1">
    <location>
        <begin position="535"/>
        <end position="545"/>
    </location>
</feature>
<dbReference type="GO" id="GO:0035615">
    <property type="term" value="F:clathrin adaptor activity"/>
    <property type="evidence" value="ECO:0007669"/>
    <property type="project" value="TreeGrafter"/>
</dbReference>
<dbReference type="OrthoDB" id="10069833at2759"/>
<dbReference type="EMBL" id="VYZT01021793">
    <property type="protein sequence ID" value="NXS30086.1"/>
    <property type="molecule type" value="Genomic_DNA"/>
</dbReference>
<feature type="compositionally biased region" description="Basic and acidic residues" evidence="1">
    <location>
        <begin position="28"/>
        <end position="40"/>
    </location>
</feature>
<dbReference type="GO" id="GO:0090090">
    <property type="term" value="P:negative regulation of canonical Wnt signaling pathway"/>
    <property type="evidence" value="ECO:0007669"/>
    <property type="project" value="TreeGrafter"/>
</dbReference>
<feature type="region of interest" description="Disordered" evidence="1">
    <location>
        <begin position="390"/>
        <end position="421"/>
    </location>
</feature>
<feature type="region of interest" description="Disordered" evidence="1">
    <location>
        <begin position="438"/>
        <end position="557"/>
    </location>
</feature>
<feature type="compositionally biased region" description="Basic and acidic residues" evidence="1">
    <location>
        <begin position="474"/>
        <end position="487"/>
    </location>
</feature>
<feature type="region of interest" description="Disordered" evidence="1">
    <location>
        <begin position="269"/>
        <end position="289"/>
    </location>
</feature>
<evidence type="ECO:0000313" key="2">
    <source>
        <dbReference type="EMBL" id="NXS30086.1"/>
    </source>
</evidence>
<gene>
    <name evidence="2" type="primary">Dab2</name>
    <name evidence="2" type="ORF">POSRUF_R09332</name>
</gene>
<dbReference type="Proteomes" id="UP000583496">
    <property type="component" value="Unassembled WGS sequence"/>
</dbReference>
<proteinExistence type="predicted"/>
<dbReference type="GO" id="GO:0006898">
    <property type="term" value="P:receptor-mediated endocytosis"/>
    <property type="evidence" value="ECO:0007669"/>
    <property type="project" value="TreeGrafter"/>
</dbReference>
<dbReference type="GO" id="GO:0010718">
    <property type="term" value="P:positive regulation of epithelial to mesenchymal transition"/>
    <property type="evidence" value="ECO:0007669"/>
    <property type="project" value="TreeGrafter"/>
</dbReference>
<name>A0A7L2T9L8_POMRU</name>
<feature type="non-terminal residue" evidence="2">
    <location>
        <position position="1"/>
    </location>
</feature>
<dbReference type="GO" id="GO:0045807">
    <property type="term" value="P:positive regulation of endocytosis"/>
    <property type="evidence" value="ECO:0007669"/>
    <property type="project" value="TreeGrafter"/>
</dbReference>
<feature type="compositionally biased region" description="Polar residues" evidence="1">
    <location>
        <begin position="126"/>
        <end position="136"/>
    </location>
</feature>
<feature type="compositionally biased region" description="Low complexity" evidence="1">
    <location>
        <begin position="438"/>
        <end position="448"/>
    </location>
</feature>
<accession>A0A7L2T9L8</accession>
<protein>
    <submittedName>
        <fullName evidence="2">DAB2 protein</fullName>
    </submittedName>
</protein>
<feature type="region of interest" description="Disordered" evidence="1">
    <location>
        <begin position="116"/>
        <end position="185"/>
    </location>
</feature>
<organism evidence="2 3">
    <name type="scientific">Pomatostomus ruficeps</name>
    <name type="common">Chestnut-crowned babbler</name>
    <dbReference type="NCBI Taxonomy" id="9176"/>
    <lineage>
        <taxon>Eukaryota</taxon>
        <taxon>Metazoa</taxon>
        <taxon>Chordata</taxon>
        <taxon>Craniata</taxon>
        <taxon>Vertebrata</taxon>
        <taxon>Euteleostomi</taxon>
        <taxon>Archelosauria</taxon>
        <taxon>Archosauria</taxon>
        <taxon>Dinosauria</taxon>
        <taxon>Saurischia</taxon>
        <taxon>Theropoda</taxon>
        <taxon>Coelurosauria</taxon>
        <taxon>Aves</taxon>
        <taxon>Neognathae</taxon>
        <taxon>Neoaves</taxon>
        <taxon>Telluraves</taxon>
        <taxon>Australaves</taxon>
        <taxon>Passeriformes</taxon>
        <taxon>Sylvioidea</taxon>
        <taxon>Timaliidae</taxon>
        <taxon>Pomatostomus</taxon>
    </lineage>
</organism>
<evidence type="ECO:0000256" key="1">
    <source>
        <dbReference type="SAM" id="MobiDB-lite"/>
    </source>
</evidence>
<dbReference type="GO" id="GO:0005737">
    <property type="term" value="C:cytoplasm"/>
    <property type="evidence" value="ECO:0007669"/>
    <property type="project" value="TreeGrafter"/>
</dbReference>
<dbReference type="PANTHER" id="PTHR47695:SF5">
    <property type="entry name" value="DISABLED HOMOLOG 2"/>
    <property type="match status" value="1"/>
</dbReference>
<comment type="caution">
    <text evidence="2">The sequence shown here is derived from an EMBL/GenBank/DDBJ whole genome shotgun (WGS) entry which is preliminary data.</text>
</comment>
<dbReference type="GO" id="GO:0005905">
    <property type="term" value="C:clathrin-coated pit"/>
    <property type="evidence" value="ECO:0007669"/>
    <property type="project" value="TreeGrafter"/>
</dbReference>
<keyword evidence="3" id="KW-1185">Reference proteome</keyword>
<feature type="compositionally biased region" description="Polar residues" evidence="1">
    <location>
        <begin position="169"/>
        <end position="184"/>
    </location>
</feature>
<sequence length="557" mass="60073">IYTLFQAEPLVSDLKDLFQLIYNMKKKEEEEKKKSEEASKTENGGEALPADQADKMKLGVDQMDLFGDMSTPPDMSSPTEAKEILLVDFNSEIETKQNFAKEDLFLNGITPSLPQPKAQTPFLPESSFSTNLSFFPTPNPDPFSDDPFTQPAQSAPPSFDSLKSDQKVKSPSTLTSVGNGTSNGDIDYFDKQFDQISNRTGKREALTSQWPLESKSSAARIPNVIPERERNGFLEVPTNLFVEGASKGVSVQNGVKMDSENNIQFMPHESITISPPPQSTKPGRGRRSVKTASNDLFSSDFFVPSTESLSLSSVAQAGALPASPLDLFKTSSATASPLAGLVTSSPWTPQTVSFTQAASVFQGSMIPAQSPGFAQPLAFGTQAVPGWNQSASFGATPTQSSGLWSQPAQVPPSSWAQPSSAVNPFQSSVFTSPTLPAQTASALPSASTTPPPRTTPQKELSKKESDAFIALDPLGDKEMKDVKEMFKDFQLTKPPAVPARRGEQQSLSEPPKPVPRQRALPVDGLFESQDKTDPFSASSESQKPPSDSFGDHFGNPF</sequence>
<feature type="non-terminal residue" evidence="2">
    <location>
        <position position="557"/>
    </location>
</feature>
<dbReference type="PANTHER" id="PTHR47695">
    <property type="entry name" value="PID DOMAIN-CONTAINING PROTEIN"/>
    <property type="match status" value="1"/>
</dbReference>
<feature type="region of interest" description="Disordered" evidence="1">
    <location>
        <begin position="28"/>
        <end position="53"/>
    </location>
</feature>
<evidence type="ECO:0000313" key="3">
    <source>
        <dbReference type="Proteomes" id="UP000583496"/>
    </source>
</evidence>
<dbReference type="AlphaFoldDB" id="A0A7L2T9L8"/>
<reference evidence="2 3" key="1">
    <citation type="submission" date="2019-09" db="EMBL/GenBank/DDBJ databases">
        <title>Bird 10,000 Genomes (B10K) Project - Family phase.</title>
        <authorList>
            <person name="Zhang G."/>
        </authorList>
    </citation>
    <scope>NUCLEOTIDE SEQUENCE [LARGE SCALE GENOMIC DNA]</scope>
    <source>
        <strain evidence="2">B10K-DU-002-71</strain>
        <tissue evidence="2">Muscle</tissue>
    </source>
</reference>
<dbReference type="GO" id="GO:0038024">
    <property type="term" value="F:cargo receptor activity"/>
    <property type="evidence" value="ECO:0007669"/>
    <property type="project" value="TreeGrafter"/>
</dbReference>